<comment type="subcellular location">
    <subcellularLocation>
        <location evidence="1 6">Membrane</location>
        <topology evidence="1 6">Multi-pass membrane protein</topology>
    </subcellularLocation>
</comment>
<comment type="caution">
    <text evidence="7">The sequence shown here is derived from an EMBL/GenBank/DDBJ whole genome shotgun (WGS) entry which is preliminary data.</text>
</comment>
<evidence type="ECO:0000256" key="1">
    <source>
        <dbReference type="ARBA" id="ARBA00004141"/>
    </source>
</evidence>
<feature type="transmembrane region" description="Helical" evidence="6">
    <location>
        <begin position="66"/>
        <end position="87"/>
    </location>
</feature>
<organism evidence="7 8">
    <name type="scientific">Microlunatus ginsengisoli</name>
    <dbReference type="NCBI Taxonomy" id="363863"/>
    <lineage>
        <taxon>Bacteria</taxon>
        <taxon>Bacillati</taxon>
        <taxon>Actinomycetota</taxon>
        <taxon>Actinomycetes</taxon>
        <taxon>Propionibacteriales</taxon>
        <taxon>Propionibacteriaceae</taxon>
        <taxon>Microlunatus</taxon>
    </lineage>
</organism>
<feature type="transmembrane region" description="Helical" evidence="6">
    <location>
        <begin position="27"/>
        <end position="46"/>
    </location>
</feature>
<evidence type="ECO:0000256" key="4">
    <source>
        <dbReference type="ARBA" id="ARBA00022989"/>
    </source>
</evidence>
<dbReference type="PANTHER" id="PTHR11101:SF54">
    <property type="entry name" value="LOW-AFFINITY INORGANIC PHOSPHATE TRANSPORTER-RELATED"/>
    <property type="match status" value="1"/>
</dbReference>
<dbReference type="InterPro" id="IPR001204">
    <property type="entry name" value="Phos_transporter"/>
</dbReference>
<keyword evidence="3 6" id="KW-0812">Transmembrane</keyword>
<name>A0ABP7ADS8_9ACTN</name>
<sequence>MNQVPRSGIDWQQGQSNQHDFPVTPELYILIVVVLTALAFDFTNGFHDTANAMATSIATGALKPRVAVALSAALNLLGAFLSIQVALTVSNKIISIQGPNGEPVPGLMGTPILVIIFAGLVGGILWNLTTWLFGLPSSSSHALFGGLIGAAIAALGLGGVKWDGVITSIIIPAVASPVIAGTVAGIGTWIVFKIVASIPERRRDSGFRWGQVGSASLVSLAHGTNDAQKTMGVITLALIAYGSWTSTSSIPTWVKIACALTIAAGTYVGGWRVIRTLGKGLVEISSPQGMAAETSSAVIILSSSHLGMALSTTHVATGSILGSGVGKHAPVRWGVAGRMAIAWVITLPAAAIVGAVCWFIANALGGALGVTAVLAILIAASAAMFVRSRRNAINPQNVNAKWEGGLTPADEAAGARTPVSTDA</sequence>
<evidence type="ECO:0000256" key="2">
    <source>
        <dbReference type="ARBA" id="ARBA00022448"/>
    </source>
</evidence>
<evidence type="ECO:0000313" key="8">
    <source>
        <dbReference type="Proteomes" id="UP001501490"/>
    </source>
</evidence>
<evidence type="ECO:0000313" key="7">
    <source>
        <dbReference type="EMBL" id="GAA3630053.1"/>
    </source>
</evidence>
<feature type="transmembrane region" description="Helical" evidence="6">
    <location>
        <begin position="340"/>
        <end position="361"/>
    </location>
</feature>
<evidence type="ECO:0000256" key="6">
    <source>
        <dbReference type="RuleBase" id="RU363058"/>
    </source>
</evidence>
<keyword evidence="8" id="KW-1185">Reference proteome</keyword>
<dbReference type="PANTHER" id="PTHR11101">
    <property type="entry name" value="PHOSPHATE TRANSPORTER"/>
    <property type="match status" value="1"/>
</dbReference>
<evidence type="ECO:0000256" key="5">
    <source>
        <dbReference type="ARBA" id="ARBA00023136"/>
    </source>
</evidence>
<keyword evidence="4 6" id="KW-1133">Transmembrane helix</keyword>
<feature type="transmembrane region" description="Helical" evidence="6">
    <location>
        <begin position="141"/>
        <end position="160"/>
    </location>
</feature>
<keyword evidence="2 6" id="KW-0813">Transport</keyword>
<accession>A0ABP7ADS8</accession>
<keyword evidence="5 6" id="KW-0472">Membrane</keyword>
<keyword evidence="6" id="KW-0592">Phosphate transport</keyword>
<protein>
    <recommendedName>
        <fullName evidence="6">Phosphate transporter</fullName>
    </recommendedName>
</protein>
<dbReference type="Pfam" id="PF01384">
    <property type="entry name" value="PHO4"/>
    <property type="match status" value="1"/>
</dbReference>
<reference evidence="8" key="1">
    <citation type="journal article" date="2019" name="Int. J. Syst. Evol. Microbiol.">
        <title>The Global Catalogue of Microorganisms (GCM) 10K type strain sequencing project: providing services to taxonomists for standard genome sequencing and annotation.</title>
        <authorList>
            <consortium name="The Broad Institute Genomics Platform"/>
            <consortium name="The Broad Institute Genome Sequencing Center for Infectious Disease"/>
            <person name="Wu L."/>
            <person name="Ma J."/>
        </authorList>
    </citation>
    <scope>NUCLEOTIDE SEQUENCE [LARGE SCALE GENOMIC DNA]</scope>
    <source>
        <strain evidence="8">JCM 16929</strain>
    </source>
</reference>
<feature type="transmembrane region" description="Helical" evidence="6">
    <location>
        <begin position="107"/>
        <end position="129"/>
    </location>
</feature>
<dbReference type="EMBL" id="BAABAB010000026">
    <property type="protein sequence ID" value="GAA3630053.1"/>
    <property type="molecule type" value="Genomic_DNA"/>
</dbReference>
<proteinExistence type="inferred from homology"/>
<gene>
    <name evidence="7" type="ORF">GCM10022236_35560</name>
</gene>
<feature type="transmembrane region" description="Helical" evidence="6">
    <location>
        <begin position="166"/>
        <end position="192"/>
    </location>
</feature>
<dbReference type="Proteomes" id="UP001501490">
    <property type="component" value="Unassembled WGS sequence"/>
</dbReference>
<evidence type="ECO:0000256" key="3">
    <source>
        <dbReference type="ARBA" id="ARBA00022692"/>
    </source>
</evidence>
<comment type="similarity">
    <text evidence="6">Belongs to the inorganic phosphate transporter (PiT) (TC 2.A.20) family.</text>
</comment>
<feature type="transmembrane region" description="Helical" evidence="6">
    <location>
        <begin position="367"/>
        <end position="386"/>
    </location>
</feature>